<organism evidence="2 3">
    <name type="scientific">Corynebacterium pollutisoli</name>
    <dbReference type="NCBI Taxonomy" id="1610489"/>
    <lineage>
        <taxon>Bacteria</taxon>
        <taxon>Bacillati</taxon>
        <taxon>Actinomycetota</taxon>
        <taxon>Actinomycetes</taxon>
        <taxon>Mycobacteriales</taxon>
        <taxon>Corynebacteriaceae</taxon>
        <taxon>Corynebacterium</taxon>
    </lineage>
</organism>
<protein>
    <submittedName>
        <fullName evidence="2">Uncharacterized protein</fullName>
    </submittedName>
</protein>
<feature type="transmembrane region" description="Helical" evidence="1">
    <location>
        <begin position="54"/>
        <end position="72"/>
    </location>
</feature>
<proteinExistence type="predicted"/>
<evidence type="ECO:0000313" key="3">
    <source>
        <dbReference type="Proteomes" id="UP000568696"/>
    </source>
</evidence>
<keyword evidence="1" id="KW-0812">Transmembrane</keyword>
<feature type="transmembrane region" description="Helical" evidence="1">
    <location>
        <begin position="21"/>
        <end position="42"/>
    </location>
</feature>
<name>A0A7X8MYI8_9CORY</name>
<gene>
    <name evidence="2" type="ORF">GX356_09915</name>
</gene>
<dbReference type="AlphaFoldDB" id="A0A7X8MYI8"/>
<evidence type="ECO:0000313" key="2">
    <source>
        <dbReference type="EMBL" id="NLP40013.1"/>
    </source>
</evidence>
<evidence type="ECO:0000256" key="1">
    <source>
        <dbReference type="SAM" id="Phobius"/>
    </source>
</evidence>
<reference evidence="2 3" key="1">
    <citation type="journal article" date="2020" name="Biotechnol. Biofuels">
        <title>New insights from the biogas microbiome by comprehensive genome-resolved metagenomics of nearly 1600 species originating from multiple anaerobic digesters.</title>
        <authorList>
            <person name="Campanaro S."/>
            <person name="Treu L."/>
            <person name="Rodriguez-R L.M."/>
            <person name="Kovalovszki A."/>
            <person name="Ziels R.M."/>
            <person name="Maus I."/>
            <person name="Zhu X."/>
            <person name="Kougias P.G."/>
            <person name="Basile A."/>
            <person name="Luo G."/>
            <person name="Schluter A."/>
            <person name="Konstantinidis K.T."/>
            <person name="Angelidaki I."/>
        </authorList>
    </citation>
    <scope>NUCLEOTIDE SEQUENCE [LARGE SCALE GENOMIC DNA]</scope>
    <source>
        <strain evidence="2">AS23ysBPME_344</strain>
    </source>
</reference>
<keyword evidence="1" id="KW-0472">Membrane</keyword>
<keyword evidence="1" id="KW-1133">Transmembrane helix</keyword>
<dbReference type="EMBL" id="JAAYSN010000275">
    <property type="protein sequence ID" value="NLP40013.1"/>
    <property type="molecule type" value="Genomic_DNA"/>
</dbReference>
<comment type="caution">
    <text evidence="2">The sequence shown here is derived from an EMBL/GenBank/DDBJ whole genome shotgun (WGS) entry which is preliminary data.</text>
</comment>
<accession>A0A7X8MYI8</accession>
<dbReference type="Proteomes" id="UP000568696">
    <property type="component" value="Unassembled WGS sequence"/>
</dbReference>
<sequence length="109" mass="11815">MITGLTGLTLAVTLVAMWGDWWWLFAVGCVGLLALVVAWSTAFLRGRLRGQDTLVLAANGLALGVASVLWSRTVPDTTVFHPVIASHLLALLYTGLAVSVAAWRWARRR</sequence>
<feature type="transmembrane region" description="Helical" evidence="1">
    <location>
        <begin position="84"/>
        <end position="106"/>
    </location>
</feature>